<evidence type="ECO:0000313" key="6">
    <source>
        <dbReference type="Proteomes" id="UP000436088"/>
    </source>
</evidence>
<accession>A0A6A3BVF2</accession>
<comment type="caution">
    <text evidence="5">The sequence shown here is derived from an EMBL/GenBank/DDBJ whole genome shotgun (WGS) entry which is preliminary data.</text>
</comment>
<feature type="compositionally biased region" description="Basic and acidic residues" evidence="3">
    <location>
        <begin position="1"/>
        <end position="23"/>
    </location>
</feature>
<dbReference type="PANTHER" id="PTHR21245">
    <property type="entry name" value="HETEROGENEOUS NUCLEAR RIBONUCLEOPROTEIN"/>
    <property type="match status" value="1"/>
</dbReference>
<gene>
    <name evidence="5" type="ORF">F3Y22_tig00018093pilonHSYRG00018</name>
</gene>
<feature type="compositionally biased region" description="Acidic residues" evidence="3">
    <location>
        <begin position="24"/>
        <end position="66"/>
    </location>
</feature>
<evidence type="ECO:0000313" key="5">
    <source>
        <dbReference type="EMBL" id="KAE8720806.1"/>
    </source>
</evidence>
<feature type="region of interest" description="Disordered" evidence="3">
    <location>
        <begin position="1"/>
        <end position="67"/>
    </location>
</feature>
<dbReference type="InterPro" id="IPR035979">
    <property type="entry name" value="RBD_domain_sf"/>
</dbReference>
<evidence type="ECO:0000256" key="1">
    <source>
        <dbReference type="ARBA" id="ARBA00022884"/>
    </source>
</evidence>
<dbReference type="Proteomes" id="UP000436088">
    <property type="component" value="Unassembled WGS sequence"/>
</dbReference>
<dbReference type="GO" id="GO:0003723">
    <property type="term" value="F:RNA binding"/>
    <property type="evidence" value="ECO:0007669"/>
    <property type="project" value="UniProtKB-UniRule"/>
</dbReference>
<sequence>MPRRNEPEQPVESDERVDLKEVNDPEETMEEEVEYEEVEVEEEEEIEEEMEEEDQDVENADGEFDEDEKKTRAELLARPPHGSEVYIGGIPHDVSQEDLKGFCESVGEVTEVRIMKGKNSSENKGFAFVTFRRVALANNAMDELNNVEFKGKKIRCSNSQSKHRLFIGNIPRSWGEEYLRNVVSKVGPGVTGLELVKDIKNSSNNRGFAFVEYYNNACAEYSRQKMMNPEFRLGDNAPTVSWADPKNSESSAASQVKLWNVLLQSHKQIKRHRGGSNSQNSGFLPSYPPQVGYGLVGGAYGALGPGYGVAGLPQPLIYGRGATTTGMSMMPMLLPDGRIGYVLQQPGAQQPQSPPVHQRHSRGGGSSSSRGKHCGSDSGRRYRPY</sequence>
<dbReference type="Gene3D" id="3.30.70.330">
    <property type="match status" value="2"/>
</dbReference>
<name>A0A6A3BVF2_HIBSY</name>
<dbReference type="SUPFAM" id="SSF54928">
    <property type="entry name" value="RNA-binding domain, RBD"/>
    <property type="match status" value="1"/>
</dbReference>
<reference evidence="5" key="1">
    <citation type="submission" date="2019-09" db="EMBL/GenBank/DDBJ databases">
        <title>Draft genome information of white flower Hibiscus syriacus.</title>
        <authorList>
            <person name="Kim Y.-M."/>
        </authorList>
    </citation>
    <scope>NUCLEOTIDE SEQUENCE [LARGE SCALE GENOMIC DNA]</scope>
    <source>
        <strain evidence="5">YM2019G1</strain>
    </source>
</reference>
<dbReference type="FunFam" id="3.30.70.330:FF:000259">
    <property type="entry name" value="RNA-binding (RRM/RBD/RNP motifs) family protein"/>
    <property type="match status" value="1"/>
</dbReference>
<evidence type="ECO:0000259" key="4">
    <source>
        <dbReference type="PROSITE" id="PS50102"/>
    </source>
</evidence>
<protein>
    <recommendedName>
        <fullName evidence="4">RRM domain-containing protein</fullName>
    </recommendedName>
</protein>
<dbReference type="CDD" id="cd00590">
    <property type="entry name" value="RRM_SF"/>
    <property type="match status" value="1"/>
</dbReference>
<organism evidence="5 6">
    <name type="scientific">Hibiscus syriacus</name>
    <name type="common">Rose of Sharon</name>
    <dbReference type="NCBI Taxonomy" id="106335"/>
    <lineage>
        <taxon>Eukaryota</taxon>
        <taxon>Viridiplantae</taxon>
        <taxon>Streptophyta</taxon>
        <taxon>Embryophyta</taxon>
        <taxon>Tracheophyta</taxon>
        <taxon>Spermatophyta</taxon>
        <taxon>Magnoliopsida</taxon>
        <taxon>eudicotyledons</taxon>
        <taxon>Gunneridae</taxon>
        <taxon>Pentapetalae</taxon>
        <taxon>rosids</taxon>
        <taxon>malvids</taxon>
        <taxon>Malvales</taxon>
        <taxon>Malvaceae</taxon>
        <taxon>Malvoideae</taxon>
        <taxon>Hibiscus</taxon>
    </lineage>
</organism>
<dbReference type="AlphaFoldDB" id="A0A6A3BVF2"/>
<keyword evidence="1 2" id="KW-0694">RNA-binding</keyword>
<feature type="domain" description="RRM" evidence="4">
    <location>
        <begin position="83"/>
        <end position="161"/>
    </location>
</feature>
<keyword evidence="6" id="KW-1185">Reference proteome</keyword>
<dbReference type="EMBL" id="VEPZ02000678">
    <property type="protein sequence ID" value="KAE8720806.1"/>
    <property type="molecule type" value="Genomic_DNA"/>
</dbReference>
<feature type="domain" description="RRM" evidence="4">
    <location>
        <begin position="163"/>
        <end position="245"/>
    </location>
</feature>
<evidence type="ECO:0000256" key="3">
    <source>
        <dbReference type="SAM" id="MobiDB-lite"/>
    </source>
</evidence>
<dbReference type="InterPro" id="IPR012677">
    <property type="entry name" value="Nucleotide-bd_a/b_plait_sf"/>
</dbReference>
<feature type="compositionally biased region" description="Basic and acidic residues" evidence="3">
    <location>
        <begin position="374"/>
        <end position="385"/>
    </location>
</feature>
<evidence type="ECO:0000256" key="2">
    <source>
        <dbReference type="PROSITE-ProRule" id="PRU00176"/>
    </source>
</evidence>
<dbReference type="SMART" id="SM00360">
    <property type="entry name" value="RRM"/>
    <property type="match status" value="2"/>
</dbReference>
<feature type="region of interest" description="Disordered" evidence="3">
    <location>
        <begin position="345"/>
        <end position="385"/>
    </location>
</feature>
<proteinExistence type="predicted"/>
<dbReference type="InterPro" id="IPR000504">
    <property type="entry name" value="RRM_dom"/>
</dbReference>
<dbReference type="Pfam" id="PF00076">
    <property type="entry name" value="RRM_1"/>
    <property type="match status" value="2"/>
</dbReference>
<dbReference type="PROSITE" id="PS50102">
    <property type="entry name" value="RRM"/>
    <property type="match status" value="2"/>
</dbReference>